<accession>A0A840IMD6</accession>
<dbReference type="InterPro" id="IPR002933">
    <property type="entry name" value="Peptidase_M20"/>
</dbReference>
<dbReference type="InterPro" id="IPR036264">
    <property type="entry name" value="Bact_exopeptidase_dim_dom"/>
</dbReference>
<dbReference type="SUPFAM" id="SSF53187">
    <property type="entry name" value="Zn-dependent exopeptidases"/>
    <property type="match status" value="1"/>
</dbReference>
<dbReference type="PANTHER" id="PTHR43808">
    <property type="entry name" value="ACETYLORNITHINE DEACETYLASE"/>
    <property type="match status" value="1"/>
</dbReference>
<sequence>MAEAATPGSPGPLDSPVSPVDVVDLCADLIRFDTTNHGGGKSEGERPAAEYVAEFLGAHGVSARILEAAPGRSSVVARIPGTDPALPALLVQGHLDVVPADAADWSVPPFSGEVRDGFLWGRGAVDMKDFCAMVLAAVAGGLRPRRDLVLAFVADEEDRGDYGAHWLVERHPELFEGCVASISESGGYSYHVPAADGRTVRLYPVGTAERGTAHLRLTARGRAGHGSRPNDENAVIRLVGALHRISAHRWPVRLTPTVRAFLERTGAALGVPVDLSSGEAVDASVARLGAAGSLVLPTVRNSTTPTMLEAGYKVNVIPSTATAEVDVRVLPGAEDELFEVLDALLGEGVTREFVAHQSPVQAPVDSPWFDAMAAALVAEDPVAVVVPYCMGGGTDAKAFTKLGMACYGFAPLALPEGFPYRAMAHGVDERVPVEGLRFGLRVLKRFLESC</sequence>
<keyword evidence="8" id="KW-1185">Reference proteome</keyword>
<dbReference type="InterPro" id="IPR011650">
    <property type="entry name" value="Peptidase_M20_dimer"/>
</dbReference>
<gene>
    <name evidence="7" type="ORF">BJY18_000981</name>
</gene>
<organism evidence="7 8">
    <name type="scientific">Amycolatopsis jiangsuensis</name>
    <dbReference type="NCBI Taxonomy" id="1181879"/>
    <lineage>
        <taxon>Bacteria</taxon>
        <taxon>Bacillati</taxon>
        <taxon>Actinomycetota</taxon>
        <taxon>Actinomycetes</taxon>
        <taxon>Pseudonocardiales</taxon>
        <taxon>Pseudonocardiaceae</taxon>
        <taxon>Amycolatopsis</taxon>
    </lineage>
</organism>
<evidence type="ECO:0000256" key="1">
    <source>
        <dbReference type="ARBA" id="ARBA00001947"/>
    </source>
</evidence>
<proteinExistence type="inferred from homology"/>
<dbReference type="EMBL" id="JACHMG010000001">
    <property type="protein sequence ID" value="MBB4683496.1"/>
    <property type="molecule type" value="Genomic_DNA"/>
</dbReference>
<dbReference type="NCBIfam" id="NF005913">
    <property type="entry name" value="PRK07906.1"/>
    <property type="match status" value="1"/>
</dbReference>
<keyword evidence="5" id="KW-0862">Zinc</keyword>
<protein>
    <submittedName>
        <fullName evidence="7">Acetylornithine deacetylase/succinyl-diaminopimelate desuccinylase-like protein</fullName>
    </submittedName>
</protein>
<dbReference type="FunFam" id="1.10.150.900:FF:000002">
    <property type="entry name" value="M20/M25/M40 family peptidase"/>
    <property type="match status" value="1"/>
</dbReference>
<dbReference type="SUPFAM" id="SSF55031">
    <property type="entry name" value="Bacterial exopeptidase dimerisation domain"/>
    <property type="match status" value="1"/>
</dbReference>
<evidence type="ECO:0000313" key="8">
    <source>
        <dbReference type="Proteomes" id="UP000581769"/>
    </source>
</evidence>
<dbReference type="Gene3D" id="3.30.70.360">
    <property type="match status" value="1"/>
</dbReference>
<feature type="domain" description="Peptidase M20 dimerisation" evidence="6">
    <location>
        <begin position="207"/>
        <end position="335"/>
    </location>
</feature>
<dbReference type="AlphaFoldDB" id="A0A840IMD6"/>
<dbReference type="Pfam" id="PF07687">
    <property type="entry name" value="M20_dimer"/>
    <property type="match status" value="1"/>
</dbReference>
<keyword evidence="4" id="KW-0378">Hydrolase</keyword>
<reference evidence="7 8" key="1">
    <citation type="submission" date="2020-08" db="EMBL/GenBank/DDBJ databases">
        <title>Sequencing the genomes of 1000 actinobacteria strains.</title>
        <authorList>
            <person name="Klenk H.-P."/>
        </authorList>
    </citation>
    <scope>NUCLEOTIDE SEQUENCE [LARGE SCALE GENOMIC DNA]</scope>
    <source>
        <strain evidence="7 8">DSM 45859</strain>
    </source>
</reference>
<keyword evidence="3" id="KW-0479">Metal-binding</keyword>
<evidence type="ECO:0000256" key="2">
    <source>
        <dbReference type="ARBA" id="ARBA00006247"/>
    </source>
</evidence>
<comment type="caution">
    <text evidence="7">The sequence shown here is derived from an EMBL/GenBank/DDBJ whole genome shotgun (WGS) entry which is preliminary data.</text>
</comment>
<dbReference type="RefSeq" id="WP_184778026.1">
    <property type="nucleotide sequence ID" value="NZ_JACHMG010000001.1"/>
</dbReference>
<dbReference type="PANTHER" id="PTHR43808:SF8">
    <property type="entry name" value="PEPTIDASE M20 DIMERISATION DOMAIN-CONTAINING PROTEIN"/>
    <property type="match status" value="1"/>
</dbReference>
<dbReference type="GO" id="GO:0046872">
    <property type="term" value="F:metal ion binding"/>
    <property type="evidence" value="ECO:0007669"/>
    <property type="project" value="UniProtKB-KW"/>
</dbReference>
<name>A0A840IMD6_9PSEU</name>
<evidence type="ECO:0000256" key="4">
    <source>
        <dbReference type="ARBA" id="ARBA00022801"/>
    </source>
</evidence>
<evidence type="ECO:0000256" key="5">
    <source>
        <dbReference type="ARBA" id="ARBA00022833"/>
    </source>
</evidence>
<dbReference type="Gene3D" id="1.10.150.900">
    <property type="match status" value="1"/>
</dbReference>
<dbReference type="Gene3D" id="3.40.630.10">
    <property type="entry name" value="Zn peptidases"/>
    <property type="match status" value="1"/>
</dbReference>
<dbReference type="GO" id="GO:0016787">
    <property type="term" value="F:hydrolase activity"/>
    <property type="evidence" value="ECO:0007669"/>
    <property type="project" value="UniProtKB-KW"/>
</dbReference>
<evidence type="ECO:0000313" key="7">
    <source>
        <dbReference type="EMBL" id="MBB4683496.1"/>
    </source>
</evidence>
<comment type="cofactor">
    <cofactor evidence="1">
        <name>Zn(2+)</name>
        <dbReference type="ChEBI" id="CHEBI:29105"/>
    </cofactor>
</comment>
<comment type="similarity">
    <text evidence="2">Belongs to the peptidase M20A family.</text>
</comment>
<dbReference type="InterPro" id="IPR050072">
    <property type="entry name" value="Peptidase_M20A"/>
</dbReference>
<dbReference type="Pfam" id="PF01546">
    <property type="entry name" value="Peptidase_M20"/>
    <property type="match status" value="1"/>
</dbReference>
<evidence type="ECO:0000259" key="6">
    <source>
        <dbReference type="Pfam" id="PF07687"/>
    </source>
</evidence>
<evidence type="ECO:0000256" key="3">
    <source>
        <dbReference type="ARBA" id="ARBA00022723"/>
    </source>
</evidence>
<dbReference type="Proteomes" id="UP000581769">
    <property type="component" value="Unassembled WGS sequence"/>
</dbReference>